<organism evidence="1 2">
    <name type="scientific">Brucella rhizosphaerae</name>
    <dbReference type="NCBI Taxonomy" id="571254"/>
    <lineage>
        <taxon>Bacteria</taxon>
        <taxon>Pseudomonadati</taxon>
        <taxon>Pseudomonadota</taxon>
        <taxon>Alphaproteobacteria</taxon>
        <taxon>Hyphomicrobiales</taxon>
        <taxon>Brucellaceae</taxon>
        <taxon>Brucella/Ochrobactrum group</taxon>
        <taxon>Brucella</taxon>
    </lineage>
</organism>
<evidence type="ECO:0000313" key="1">
    <source>
        <dbReference type="EMBL" id="OYR11278.1"/>
    </source>
</evidence>
<name>A0A256F906_9HYPH</name>
<dbReference type="AlphaFoldDB" id="A0A256F906"/>
<proteinExistence type="predicted"/>
<reference evidence="1 2" key="1">
    <citation type="submission" date="2017-07" db="EMBL/GenBank/DDBJ databases">
        <title>Phylogenetic study on the rhizospheric bacterium Ochrobactrum sp. A44.</title>
        <authorList>
            <person name="Krzyzanowska D.M."/>
            <person name="Ossowicki A."/>
            <person name="Rajewska M."/>
            <person name="Maciag T."/>
            <person name="Kaczynski Z."/>
            <person name="Czerwicka M."/>
            <person name="Jafra S."/>
        </authorList>
    </citation>
    <scope>NUCLEOTIDE SEQUENCE [LARGE SCALE GENOMIC DNA]</scope>
    <source>
        <strain evidence="1 2">PR17</strain>
    </source>
</reference>
<dbReference type="EMBL" id="NNRK01000033">
    <property type="protein sequence ID" value="OYR11278.1"/>
    <property type="molecule type" value="Genomic_DNA"/>
</dbReference>
<dbReference type="Proteomes" id="UP000216345">
    <property type="component" value="Unassembled WGS sequence"/>
</dbReference>
<keyword evidence="2" id="KW-1185">Reference proteome</keyword>
<accession>A0A256F906</accession>
<protein>
    <submittedName>
        <fullName evidence="1">Uncharacterized protein</fullName>
    </submittedName>
</protein>
<sequence length="65" mass="7314">MLMQKHPLPFCLQRIIVDLALTGCHSTIEWLRSRTPANPLNLIRLIPAEGLDAARFIDNGAQSFK</sequence>
<gene>
    <name evidence="1" type="ORF">CEV32_1576</name>
</gene>
<comment type="caution">
    <text evidence="1">The sequence shown here is derived from an EMBL/GenBank/DDBJ whole genome shotgun (WGS) entry which is preliminary data.</text>
</comment>
<evidence type="ECO:0000313" key="2">
    <source>
        <dbReference type="Proteomes" id="UP000216345"/>
    </source>
</evidence>